<evidence type="ECO:0000256" key="6">
    <source>
        <dbReference type="ARBA" id="ARBA00022912"/>
    </source>
</evidence>
<dbReference type="PRINTS" id="PR00700">
    <property type="entry name" value="PRTYPHPHTASE"/>
</dbReference>
<protein>
    <recommendedName>
        <fullName evidence="2">protein-tyrosine-phosphatase</fullName>
        <ecNumber evidence="2">3.1.3.48</ecNumber>
    </recommendedName>
</protein>
<keyword evidence="4" id="KW-0597">Phosphoprotein</keyword>
<evidence type="ECO:0000256" key="7">
    <source>
        <dbReference type="ARBA" id="ARBA00034734"/>
    </source>
</evidence>
<dbReference type="PROSITE" id="PS00383">
    <property type="entry name" value="TYR_PHOSPHATASE_1"/>
    <property type="match status" value="1"/>
</dbReference>
<evidence type="ECO:0000256" key="3">
    <source>
        <dbReference type="ARBA" id="ARBA00022490"/>
    </source>
</evidence>
<dbReference type="SMART" id="SM00404">
    <property type="entry name" value="PTPc_motif"/>
    <property type="match status" value="1"/>
</dbReference>
<proteinExistence type="inferred from homology"/>
<keyword evidence="6" id="KW-0904">Protein phosphatase</keyword>
<feature type="region of interest" description="Disordered" evidence="8">
    <location>
        <begin position="768"/>
        <end position="787"/>
    </location>
</feature>
<dbReference type="GO" id="GO:0004726">
    <property type="term" value="F:non-membrane spanning protein tyrosine phosphatase activity"/>
    <property type="evidence" value="ECO:0007669"/>
    <property type="project" value="InterPro"/>
</dbReference>
<dbReference type="PANTHER" id="PTHR45983">
    <property type="entry name" value="TYROSINE PHOSPHATSE N18, PUTATIVE-RELATED"/>
    <property type="match status" value="1"/>
</dbReference>
<comment type="subcellular location">
    <subcellularLocation>
        <location evidence="1">Cytoplasm</location>
    </subcellularLocation>
</comment>
<dbReference type="InterPro" id="IPR029021">
    <property type="entry name" value="Prot-tyrosine_phosphatase-like"/>
</dbReference>
<evidence type="ECO:0000259" key="10">
    <source>
        <dbReference type="PROSITE" id="PS50056"/>
    </source>
</evidence>
<gene>
    <name evidence="11" type="ORF">PECUL_23A051994</name>
</gene>
<dbReference type="InterPro" id="IPR000242">
    <property type="entry name" value="PTP_cat"/>
</dbReference>
<dbReference type="AlphaFoldDB" id="A0AAD1QZL4"/>
<dbReference type="Gene3D" id="3.90.190.10">
    <property type="entry name" value="Protein tyrosine phosphatase superfamily"/>
    <property type="match status" value="1"/>
</dbReference>
<dbReference type="GO" id="GO:0050868">
    <property type="term" value="P:negative regulation of T cell activation"/>
    <property type="evidence" value="ECO:0007669"/>
    <property type="project" value="TreeGrafter"/>
</dbReference>
<dbReference type="PROSITE" id="PS50055">
    <property type="entry name" value="TYR_PHOSPHATASE_PTP"/>
    <property type="match status" value="1"/>
</dbReference>
<keyword evidence="5" id="KW-0378">Hydrolase</keyword>
<feature type="region of interest" description="Disordered" evidence="8">
    <location>
        <begin position="1"/>
        <end position="22"/>
    </location>
</feature>
<evidence type="ECO:0000256" key="8">
    <source>
        <dbReference type="SAM" id="MobiDB-lite"/>
    </source>
</evidence>
<dbReference type="EC" id="3.1.3.48" evidence="2"/>
<dbReference type="GO" id="GO:0005737">
    <property type="term" value="C:cytoplasm"/>
    <property type="evidence" value="ECO:0007669"/>
    <property type="project" value="UniProtKB-SubCell"/>
</dbReference>
<accession>A0AAD1QZL4</accession>
<name>A0AAD1QZL4_PELCU</name>
<feature type="region of interest" description="Disordered" evidence="8">
    <location>
        <begin position="672"/>
        <end position="708"/>
    </location>
</feature>
<dbReference type="Pfam" id="PF00102">
    <property type="entry name" value="Y_phosphatase"/>
    <property type="match status" value="1"/>
</dbReference>
<dbReference type="Proteomes" id="UP001295444">
    <property type="component" value="Chromosome 01"/>
</dbReference>
<organism evidence="11 12">
    <name type="scientific">Pelobates cultripes</name>
    <name type="common">Western spadefoot toad</name>
    <dbReference type="NCBI Taxonomy" id="61616"/>
    <lineage>
        <taxon>Eukaryota</taxon>
        <taxon>Metazoa</taxon>
        <taxon>Chordata</taxon>
        <taxon>Craniata</taxon>
        <taxon>Vertebrata</taxon>
        <taxon>Euteleostomi</taxon>
        <taxon>Amphibia</taxon>
        <taxon>Batrachia</taxon>
        <taxon>Anura</taxon>
        <taxon>Pelobatoidea</taxon>
        <taxon>Pelobatidae</taxon>
        <taxon>Pelobates</taxon>
    </lineage>
</organism>
<feature type="region of interest" description="Disordered" evidence="8">
    <location>
        <begin position="804"/>
        <end position="833"/>
    </location>
</feature>
<dbReference type="InterPro" id="IPR003595">
    <property type="entry name" value="Tyr_Pase_cat"/>
</dbReference>
<evidence type="ECO:0000259" key="9">
    <source>
        <dbReference type="PROSITE" id="PS50055"/>
    </source>
</evidence>
<dbReference type="InterPro" id="IPR016130">
    <property type="entry name" value="Tyr_Pase_AS"/>
</dbReference>
<reference evidence="11" key="1">
    <citation type="submission" date="2022-03" db="EMBL/GenBank/DDBJ databases">
        <authorList>
            <person name="Alioto T."/>
            <person name="Alioto T."/>
            <person name="Gomez Garrido J."/>
        </authorList>
    </citation>
    <scope>NUCLEOTIDE SEQUENCE</scope>
</reference>
<comment type="similarity">
    <text evidence="7">Belongs to the protein-tyrosine phosphatase family. Non-receptor class 4 subfamily.</text>
</comment>
<sequence length="890" mass="100561">MARYRAREPLARQNRPENGKGRVPMLMKDLTQIRVRSRARMPMSTPLMRKGAPMLRRGLTLRRYLRARGFDTTGTEIAGRAVRAHYKGNLGTSGQTGNTGSPMDQREVLLRYIQGFQKKKEKPDDFASDFMNLKRQSAKHKTDHNYSTKTAEQPENFKKNRYKDILPYRYASLLMGIKLSSESAKCIVTNRSLGDPVYVRGNFTPPCCYTLQEPPFWLLSYANTSWARVIVMACMEFEMGKKKCERYWVEVGSEMLKFGPFSIQCSDDKKKTDYVIRTLLVTFQKEIRIVYQFHYKNWPDHDVPSSVEHILDLMTEIRLIQQDDSPPICIHCSAGCGRTGVLCAIDYTWRLLKDKIIPMNFSIFGIIQEMRTQRSSLVQTKEQYELVYNAVIQLFKKELERLDDAHIYAQQEVQRAHLPKSSQIVPSNNRTSPSYIFADKERVSQPLCDNAVQEDIFQFTSEFSNPIIKSNNGLETVSPSSTETCRTINQPSNSVRLLDDGLHPLPRIGSCKPQITHSRPLTSNELQSKSKAEDRKRYSSHMPLLRTKSTPFELLQHRHSLIPQQATEMSYVDSHLSKNSMSHFSENSHLWQNSGPATTGSLGNISTVPYIQAYVRLTEDPYFSPSPSSDLGSPKFAGFCVEATYHDATKQALDNKLSKELPPLCSPTIIINSGQEMGSGSELSATTCKERSSNTDEEDPPPLPERTPESFIVTNEPALESPLMIPPKPELLSSGKIGTSLEWGGVSQNKVDDFKLMMRSKSVKVRSFRMGEKTCDESPSPPPIPERTEESFIIASEASELRSCISSTPSPSHAMDTESSELLAPPEPEKQFTRKKSLRLLRNAKTNTCTSAKSSEAPQASKILSFLHFGFGKRFAKPKGPRNPPATWNL</sequence>
<feature type="compositionally biased region" description="Polar residues" evidence="8">
    <location>
        <begin position="672"/>
        <end position="687"/>
    </location>
</feature>
<feature type="compositionally biased region" description="Basic and acidic residues" evidence="8">
    <location>
        <begin position="1"/>
        <end position="20"/>
    </location>
</feature>
<dbReference type="InterPro" id="IPR000387">
    <property type="entry name" value="Tyr_Pase_dom"/>
</dbReference>
<evidence type="ECO:0000313" key="11">
    <source>
        <dbReference type="EMBL" id="CAH2220239.1"/>
    </source>
</evidence>
<dbReference type="GO" id="GO:0050852">
    <property type="term" value="P:T cell receptor signaling pathway"/>
    <property type="evidence" value="ECO:0007669"/>
    <property type="project" value="TreeGrafter"/>
</dbReference>
<feature type="region of interest" description="Disordered" evidence="8">
    <location>
        <begin position="512"/>
        <end position="540"/>
    </location>
</feature>
<dbReference type="SUPFAM" id="SSF52799">
    <property type="entry name" value="(Phosphotyrosine protein) phosphatases II"/>
    <property type="match status" value="1"/>
</dbReference>
<dbReference type="GO" id="GO:0005634">
    <property type="term" value="C:nucleus"/>
    <property type="evidence" value="ECO:0007669"/>
    <property type="project" value="TreeGrafter"/>
</dbReference>
<evidence type="ECO:0000313" key="12">
    <source>
        <dbReference type="Proteomes" id="UP001295444"/>
    </source>
</evidence>
<dbReference type="PANTHER" id="PTHR45983:SF1">
    <property type="entry name" value="TYROSINE-PROTEIN PHOSPHATASE NON-RECEPTOR TYPE 22"/>
    <property type="match status" value="1"/>
</dbReference>
<dbReference type="FunFam" id="3.90.190.10:FF:000045">
    <property type="entry name" value="Tyrosine-protein phosphatase non-receptor type 12"/>
    <property type="match status" value="1"/>
</dbReference>
<feature type="compositionally biased region" description="Basic and acidic residues" evidence="8">
    <location>
        <begin position="528"/>
        <end position="537"/>
    </location>
</feature>
<keyword evidence="12" id="KW-1185">Reference proteome</keyword>
<dbReference type="EMBL" id="OW240912">
    <property type="protein sequence ID" value="CAH2220239.1"/>
    <property type="molecule type" value="Genomic_DNA"/>
</dbReference>
<dbReference type="PROSITE" id="PS50056">
    <property type="entry name" value="TYR_PHOSPHATASE_2"/>
    <property type="match status" value="1"/>
</dbReference>
<evidence type="ECO:0000256" key="4">
    <source>
        <dbReference type="ARBA" id="ARBA00022553"/>
    </source>
</evidence>
<evidence type="ECO:0000256" key="5">
    <source>
        <dbReference type="ARBA" id="ARBA00022801"/>
    </source>
</evidence>
<evidence type="ECO:0000256" key="2">
    <source>
        <dbReference type="ARBA" id="ARBA00013064"/>
    </source>
</evidence>
<dbReference type="SMART" id="SM00194">
    <property type="entry name" value="PTPc"/>
    <property type="match status" value="1"/>
</dbReference>
<feature type="domain" description="Tyrosine specific protein phosphatases" evidence="10">
    <location>
        <begin position="308"/>
        <end position="385"/>
    </location>
</feature>
<feature type="domain" description="Tyrosine-protein phosphatase" evidence="9">
    <location>
        <begin position="126"/>
        <end position="394"/>
    </location>
</feature>
<keyword evidence="3" id="KW-0963">Cytoplasm</keyword>
<evidence type="ECO:0000256" key="1">
    <source>
        <dbReference type="ARBA" id="ARBA00004496"/>
    </source>
</evidence>
<dbReference type="InterPro" id="IPR047170">
    <property type="entry name" value="PTN12/18/22"/>
</dbReference>
<feature type="compositionally biased region" description="Polar residues" evidence="8">
    <location>
        <begin position="513"/>
        <end position="527"/>
    </location>
</feature>